<accession>A0A1H5MWD4</accession>
<dbReference type="AlphaFoldDB" id="A0A1H5MWD4"/>
<dbReference type="Pfam" id="PF02597">
    <property type="entry name" value="ThiS"/>
    <property type="match status" value="1"/>
</dbReference>
<proteinExistence type="predicted"/>
<evidence type="ECO:0000313" key="2">
    <source>
        <dbReference type="Proteomes" id="UP000182725"/>
    </source>
</evidence>
<dbReference type="EMBL" id="FNTV01000001">
    <property type="protein sequence ID" value="SEE92941.1"/>
    <property type="molecule type" value="Genomic_DNA"/>
</dbReference>
<sequence>MSVPPSSNFSQAVVANEVTVLVPRLLQPLVGGSSELRLDVGEGAPLSELLDAVAADFPIFGRRVRDETGTLRRFVNIYVDGDDVRRLQGLKTRIAAGQELMIIQSVAGG</sequence>
<dbReference type="Proteomes" id="UP000182725">
    <property type="component" value="Unassembled WGS sequence"/>
</dbReference>
<organism evidence="1 2">
    <name type="scientific">Arthrobacter alpinus</name>
    <dbReference type="NCBI Taxonomy" id="656366"/>
    <lineage>
        <taxon>Bacteria</taxon>
        <taxon>Bacillati</taxon>
        <taxon>Actinomycetota</taxon>
        <taxon>Actinomycetes</taxon>
        <taxon>Micrococcales</taxon>
        <taxon>Micrococcaceae</taxon>
        <taxon>Arthrobacter</taxon>
    </lineage>
</organism>
<dbReference type="PANTHER" id="PTHR38031:SF1">
    <property type="entry name" value="SULFUR CARRIER PROTEIN CYSO"/>
    <property type="match status" value="1"/>
</dbReference>
<dbReference type="PANTHER" id="PTHR38031">
    <property type="entry name" value="SULFUR CARRIER PROTEIN SLR0821-RELATED"/>
    <property type="match status" value="1"/>
</dbReference>
<dbReference type="Gene3D" id="3.10.20.30">
    <property type="match status" value="1"/>
</dbReference>
<dbReference type="InterPro" id="IPR012675">
    <property type="entry name" value="Beta-grasp_dom_sf"/>
</dbReference>
<protein>
    <submittedName>
        <fullName evidence="1">Molybdopterin converting factor, small subunit</fullName>
    </submittedName>
</protein>
<dbReference type="SUPFAM" id="SSF54285">
    <property type="entry name" value="MoaD/ThiS"/>
    <property type="match status" value="1"/>
</dbReference>
<reference evidence="1 2" key="1">
    <citation type="submission" date="2016-10" db="EMBL/GenBank/DDBJ databases">
        <authorList>
            <person name="de Groot N.N."/>
        </authorList>
    </citation>
    <scope>NUCLEOTIDE SEQUENCE [LARGE SCALE GENOMIC DNA]</scope>
    <source>
        <strain evidence="1 2">DSM 22274</strain>
    </source>
</reference>
<gene>
    <name evidence="1" type="ORF">SAMN04489740_3148</name>
</gene>
<dbReference type="InterPro" id="IPR003749">
    <property type="entry name" value="ThiS/MoaD-like"/>
</dbReference>
<name>A0A1H5MWD4_9MICC</name>
<dbReference type="InterPro" id="IPR052045">
    <property type="entry name" value="Sulfur_Carrier/Prot_Modifier"/>
</dbReference>
<dbReference type="InterPro" id="IPR016155">
    <property type="entry name" value="Mopterin_synth/thiamin_S_b"/>
</dbReference>
<evidence type="ECO:0000313" key="1">
    <source>
        <dbReference type="EMBL" id="SEE92941.1"/>
    </source>
</evidence>